<dbReference type="Gene3D" id="3.30.420.10">
    <property type="entry name" value="Ribonuclease H-like superfamily/Ribonuclease H"/>
    <property type="match status" value="1"/>
</dbReference>
<dbReference type="EMBL" id="CP133623">
    <property type="protein sequence ID" value="WMV58684.1"/>
    <property type="molecule type" value="Genomic_DNA"/>
</dbReference>
<dbReference type="InterPro" id="IPR012337">
    <property type="entry name" value="RNaseH-like_sf"/>
</dbReference>
<dbReference type="PANTHER" id="PTHR34072:SF52">
    <property type="entry name" value="RIBONUCLEASE H"/>
    <property type="match status" value="1"/>
</dbReference>
<proteinExistence type="predicted"/>
<gene>
    <name evidence="1" type="ORF">MTR67_052069</name>
</gene>
<protein>
    <recommendedName>
        <fullName evidence="3">Integrase catalytic domain-containing protein</fullName>
    </recommendedName>
</protein>
<organism evidence="1 2">
    <name type="scientific">Solanum verrucosum</name>
    <dbReference type="NCBI Taxonomy" id="315347"/>
    <lineage>
        <taxon>Eukaryota</taxon>
        <taxon>Viridiplantae</taxon>
        <taxon>Streptophyta</taxon>
        <taxon>Embryophyta</taxon>
        <taxon>Tracheophyta</taxon>
        <taxon>Spermatophyta</taxon>
        <taxon>Magnoliopsida</taxon>
        <taxon>eudicotyledons</taxon>
        <taxon>Gunneridae</taxon>
        <taxon>Pentapetalae</taxon>
        <taxon>asterids</taxon>
        <taxon>lamiids</taxon>
        <taxon>Solanales</taxon>
        <taxon>Solanaceae</taxon>
        <taxon>Solanoideae</taxon>
        <taxon>Solaneae</taxon>
        <taxon>Solanum</taxon>
    </lineage>
</organism>
<evidence type="ECO:0008006" key="3">
    <source>
        <dbReference type="Google" id="ProtNLM"/>
    </source>
</evidence>
<name>A0AAF1A387_SOLVR</name>
<keyword evidence="2" id="KW-1185">Reference proteome</keyword>
<dbReference type="PANTHER" id="PTHR34072">
    <property type="entry name" value="ENZYMATIC POLYPROTEIN-RELATED"/>
    <property type="match status" value="1"/>
</dbReference>
<evidence type="ECO:0000313" key="1">
    <source>
        <dbReference type="EMBL" id="WMV58684.1"/>
    </source>
</evidence>
<dbReference type="InterPro" id="IPR036397">
    <property type="entry name" value="RNaseH_sf"/>
</dbReference>
<sequence length="285" mass="32434">MIYCDASRVILGCVLMQRNKVITFPSRQLKRRWLEFLKNYDMNVLYHPGKANVVVDALSRLSMGSLAHVEEEMNELAKDVHRLARLGVCLMNISGDDVIVQNRSECSLVEEVEVEHQKPGGMTQEINLPTGKLELINMDFITDSVEDYDKLYIKEIVRLHGVLLSIISNRGPQFTFHFWKSFQKGLCSLVNLSLAFHPQTNGKAEGTIQTLEDMLGSCLINFKGSWNYHLSLIEFTYNNCYHFSIQMALYESLYGCRCRSLVGDFEVSEATLLGPDSVHVDIDKV</sequence>
<evidence type="ECO:0000313" key="2">
    <source>
        <dbReference type="Proteomes" id="UP001234989"/>
    </source>
</evidence>
<dbReference type="AlphaFoldDB" id="A0AAF1A387"/>
<reference evidence="1" key="1">
    <citation type="submission" date="2023-08" db="EMBL/GenBank/DDBJ databases">
        <title>A de novo genome assembly of Solanum verrucosum Schlechtendal, a Mexican diploid species geographically isolated from the other diploid A-genome species in potato relatives.</title>
        <authorList>
            <person name="Hosaka K."/>
        </authorList>
    </citation>
    <scope>NUCLEOTIDE SEQUENCE</scope>
    <source>
        <tissue evidence="1">Young leaves</tissue>
    </source>
</reference>
<dbReference type="SUPFAM" id="SSF53098">
    <property type="entry name" value="Ribonuclease H-like"/>
    <property type="match status" value="1"/>
</dbReference>
<accession>A0AAF1A387</accession>
<dbReference type="GO" id="GO:0003676">
    <property type="term" value="F:nucleic acid binding"/>
    <property type="evidence" value="ECO:0007669"/>
    <property type="project" value="InterPro"/>
</dbReference>
<dbReference type="Proteomes" id="UP001234989">
    <property type="component" value="Chromosome 12"/>
</dbReference>